<dbReference type="Proteomes" id="UP000175616">
    <property type="component" value="Unassembled WGS sequence"/>
</dbReference>
<protein>
    <submittedName>
        <fullName evidence="1">Uncharacterized protein</fullName>
    </submittedName>
</protein>
<evidence type="ECO:0000313" key="1">
    <source>
        <dbReference type="EMBL" id="OFC30240.1"/>
    </source>
</evidence>
<comment type="caution">
    <text evidence="1">The sequence shown here is derived from an EMBL/GenBank/DDBJ whole genome shotgun (WGS) entry which is preliminary data.</text>
</comment>
<dbReference type="AlphaFoldDB" id="A0A1E7YKE0"/>
<dbReference type="EMBL" id="LZYE01000342">
    <property type="protein sequence ID" value="OFC30240.1"/>
    <property type="molecule type" value="Genomic_DNA"/>
</dbReference>
<reference evidence="1 2" key="1">
    <citation type="submission" date="2016-06" db="EMBL/GenBank/DDBJ databases">
        <title>Gene turnover analysis identifies the evolutionary adaptation of the extremophile Acidithiobacillus caldus.</title>
        <authorList>
            <person name="Zhang X."/>
        </authorList>
    </citation>
    <scope>NUCLEOTIDE SEQUENCE [LARGE SCALE GENOMIC DNA]</scope>
    <source>
        <strain evidence="1 2">DX</strain>
    </source>
</reference>
<name>A0A1E7YKE0_9PROT</name>
<proteinExistence type="predicted"/>
<dbReference type="RefSeq" id="WP_070114639.1">
    <property type="nucleotide sequence ID" value="NZ_LZYE01000342.1"/>
</dbReference>
<sequence>MNNVLDNWDNTWCRYYGGFTQSPPDRLIELDWFRPEVVGMIFCYPDTKGQLKQFSGLEDWHNYVLTLRLKPSKIPLPHIDSFDDALRALVMSYFFSGLSKVAESKALSTLEDALKVAYQHKMCTTDKQTGEHKCHLGLGGILNWLAQQDEFYKDMADTEKGHRRQNALNVIRDKQMHGNQSEVMPWGGLFEKVKQTIEHAFHNWAIYDLEWFRKMPCAEPMQLYSYGI</sequence>
<accession>A0A1E7YKE0</accession>
<organism evidence="1 2">
    <name type="scientific">Acidithiobacillus caldus</name>
    <dbReference type="NCBI Taxonomy" id="33059"/>
    <lineage>
        <taxon>Bacteria</taxon>
        <taxon>Pseudomonadati</taxon>
        <taxon>Pseudomonadota</taxon>
        <taxon>Acidithiobacillia</taxon>
        <taxon>Acidithiobacillales</taxon>
        <taxon>Acidithiobacillaceae</taxon>
        <taxon>Acidithiobacillus</taxon>
    </lineage>
</organism>
<evidence type="ECO:0000313" key="2">
    <source>
        <dbReference type="Proteomes" id="UP000175616"/>
    </source>
</evidence>
<gene>
    <name evidence="1" type="ORF">BAE27_12085</name>
</gene>